<dbReference type="GO" id="GO:0043328">
    <property type="term" value="P:protein transport to vacuole involved in ubiquitin-dependent protein catabolic process via the multivesicular body sorting pathway"/>
    <property type="evidence" value="ECO:0007669"/>
    <property type="project" value="InterPro"/>
</dbReference>
<dbReference type="GO" id="GO:0035091">
    <property type="term" value="F:phosphatidylinositol binding"/>
    <property type="evidence" value="ECO:0007669"/>
    <property type="project" value="InterPro"/>
</dbReference>
<dbReference type="Gene3D" id="1.25.40.90">
    <property type="match status" value="1"/>
</dbReference>
<dbReference type="EMBL" id="GBEZ01020205">
    <property type="protein sequence ID" value="JAC66440.1"/>
    <property type="molecule type" value="Transcribed_RNA"/>
</dbReference>
<reference evidence="4" key="1">
    <citation type="submission" date="2014-05" db="EMBL/GenBank/DDBJ databases">
        <title>The transcriptome of the halophilic microalga Tetraselmis sp. GSL018 isolated from the Great Salt Lake, Utah.</title>
        <authorList>
            <person name="Jinkerson R.E."/>
            <person name="D'Adamo S."/>
            <person name="Posewitz M.C."/>
        </authorList>
    </citation>
    <scope>NUCLEOTIDE SEQUENCE</scope>
    <source>
        <strain evidence="4">GSL018</strain>
    </source>
</reference>
<feature type="compositionally biased region" description="Low complexity" evidence="2">
    <location>
        <begin position="411"/>
        <end position="424"/>
    </location>
</feature>
<proteinExistence type="inferred from homology"/>
<organism evidence="4">
    <name type="scientific">Tetraselmis sp. GSL018</name>
    <dbReference type="NCBI Taxonomy" id="582737"/>
    <lineage>
        <taxon>Eukaryota</taxon>
        <taxon>Viridiplantae</taxon>
        <taxon>Chlorophyta</taxon>
        <taxon>core chlorophytes</taxon>
        <taxon>Chlorodendrophyceae</taxon>
        <taxon>Chlorodendrales</taxon>
        <taxon>Chlorodendraceae</taxon>
        <taxon>Tetraselmis</taxon>
    </lineage>
</organism>
<evidence type="ECO:0000313" key="4">
    <source>
        <dbReference type="EMBL" id="JAC66440.1"/>
    </source>
</evidence>
<evidence type="ECO:0000259" key="3">
    <source>
        <dbReference type="PROSITE" id="PS50179"/>
    </source>
</evidence>
<dbReference type="InterPro" id="IPR008942">
    <property type="entry name" value="ENTH_VHS"/>
</dbReference>
<dbReference type="GO" id="GO:0043130">
    <property type="term" value="F:ubiquitin binding"/>
    <property type="evidence" value="ECO:0007669"/>
    <property type="project" value="InterPro"/>
</dbReference>
<evidence type="ECO:0000256" key="1">
    <source>
        <dbReference type="ARBA" id="ARBA00007708"/>
    </source>
</evidence>
<dbReference type="PROSITE" id="PS50179">
    <property type="entry name" value="VHS"/>
    <property type="match status" value="1"/>
</dbReference>
<dbReference type="InterPro" id="IPR044836">
    <property type="entry name" value="TOL_plant"/>
</dbReference>
<dbReference type="SUPFAM" id="SSF48464">
    <property type="entry name" value="ENTH/VHS domain"/>
    <property type="match status" value="1"/>
</dbReference>
<feature type="compositionally biased region" description="Basic and acidic residues" evidence="2">
    <location>
        <begin position="466"/>
        <end position="477"/>
    </location>
</feature>
<name>A0A061R6X8_9CHLO</name>
<gene>
    <name evidence="4" type="ORF">TSPGSL018_13639</name>
</gene>
<dbReference type="PANTHER" id="PTHR45898:SF4">
    <property type="entry name" value="TARGET OF MYB PROTEIN 1"/>
    <property type="match status" value="1"/>
</dbReference>
<sequence length="477" mass="50093">MDNIRNTINQQLKHFTNKQYNSNLLGESLEELAKRCTAKTLSGPDREANSTFVEALQGSSSDDSASKELVGVLKRRLQLDNAHKQWLSVKLVSTVLQECPEQLSYGHKRSLLEAVAEVARKPSNKTVNPNGETVSESGRKVKQAAMDLLRQHGADGQEALRGVVGLGGAAEAQRALRQARESHAGLGGGVTLGAIAEETNNSITAVTGHVELVQELLLGDSSGEFEESLINDLMSEVATYHEVFEPLLAQLAAIETPEAEMLLARALEAFDMISSCQQMYSDVMEARRQGLVGSEAAPEPGAAAQPPGEAAGPQGQQDAFDMLGLGELQSALEESQRPAAVDPFAASDPGGALGAAEPATGGLPASGAAAAAKVYAPAPEQARDPAMMDSAGHYPPQAQEAGSDPFAVLMAGGSQPAAPGAQNAYRISEAAQPAQGFSSNNPFAAAEPDAQIPQPAGGRAEDEWDMFFKERNTNPSM</sequence>
<feature type="domain" description="VHS" evidence="3">
    <location>
        <begin position="36"/>
        <end position="151"/>
    </location>
</feature>
<protein>
    <recommendedName>
        <fullName evidence="3">VHS domain-containing protein</fullName>
    </recommendedName>
</protein>
<dbReference type="PANTHER" id="PTHR45898">
    <property type="entry name" value="TOM1-LIKE PROTEIN"/>
    <property type="match status" value="1"/>
</dbReference>
<feature type="region of interest" description="Disordered" evidence="2">
    <location>
        <begin position="380"/>
        <end position="477"/>
    </location>
</feature>
<accession>A0A061R6X8</accession>
<feature type="region of interest" description="Disordered" evidence="2">
    <location>
        <begin position="296"/>
        <end position="317"/>
    </location>
</feature>
<evidence type="ECO:0000256" key="2">
    <source>
        <dbReference type="SAM" id="MobiDB-lite"/>
    </source>
</evidence>
<comment type="similarity">
    <text evidence="1">Belongs to the TOM1 family.</text>
</comment>
<dbReference type="AlphaFoldDB" id="A0A061R6X8"/>
<dbReference type="InterPro" id="IPR002014">
    <property type="entry name" value="VHS_dom"/>
</dbReference>